<keyword evidence="2" id="KW-1185">Reference proteome</keyword>
<feature type="compositionally biased region" description="Basic residues" evidence="1">
    <location>
        <begin position="56"/>
        <end position="74"/>
    </location>
</feature>
<organism evidence="2 3">
    <name type="scientific">Bombus terrestris</name>
    <name type="common">Buff-tailed bumblebee</name>
    <name type="synonym">Apis terrestris</name>
    <dbReference type="NCBI Taxonomy" id="30195"/>
    <lineage>
        <taxon>Eukaryota</taxon>
        <taxon>Metazoa</taxon>
        <taxon>Ecdysozoa</taxon>
        <taxon>Arthropoda</taxon>
        <taxon>Hexapoda</taxon>
        <taxon>Insecta</taxon>
        <taxon>Pterygota</taxon>
        <taxon>Neoptera</taxon>
        <taxon>Endopterygota</taxon>
        <taxon>Hymenoptera</taxon>
        <taxon>Apocrita</taxon>
        <taxon>Aculeata</taxon>
        <taxon>Apoidea</taxon>
        <taxon>Anthophila</taxon>
        <taxon>Apidae</taxon>
        <taxon>Bombus</taxon>
        <taxon>Bombus</taxon>
    </lineage>
</organism>
<protein>
    <submittedName>
        <fullName evidence="3">Uncharacterized protein LOC105665968</fullName>
    </submittedName>
</protein>
<evidence type="ECO:0000256" key="1">
    <source>
        <dbReference type="SAM" id="MobiDB-lite"/>
    </source>
</evidence>
<reference evidence="3" key="1">
    <citation type="submission" date="2025-08" db="UniProtKB">
        <authorList>
            <consortium name="RefSeq"/>
        </authorList>
    </citation>
    <scope>IDENTIFICATION</scope>
</reference>
<dbReference type="GeneID" id="105665968"/>
<dbReference type="Proteomes" id="UP000835206">
    <property type="component" value="Chromosome 7"/>
</dbReference>
<feature type="region of interest" description="Disordered" evidence="1">
    <location>
        <begin position="55"/>
        <end position="74"/>
    </location>
</feature>
<sequence length="115" mass="13342">MAGLYERRATSGGYTGYEEGPKILSTIRVADVRSRSQGTLCKFTQEVRVVSERPLRRPRRRRLPGGIRERRHGRKSCNTVVSRRYGLPTGAYRYTQALCRTEVEYGLYWRHLLHG</sequence>
<dbReference type="KEGG" id="bter:105665968"/>
<evidence type="ECO:0000313" key="2">
    <source>
        <dbReference type="Proteomes" id="UP000835206"/>
    </source>
</evidence>
<accession>A0A9B2MQ17</accession>
<dbReference type="RefSeq" id="XP_012166194.1">
    <property type="nucleotide sequence ID" value="XM_012310804.2"/>
</dbReference>
<dbReference type="AlphaFoldDB" id="A0A9B2MQ17"/>
<gene>
    <name evidence="3" type="primary">LOC105665968</name>
</gene>
<dbReference type="OrthoDB" id="7613017at2759"/>
<name>A0A9B2MQ17_BOMTE</name>
<evidence type="ECO:0000313" key="3">
    <source>
        <dbReference type="RefSeq" id="XP_012166194.1"/>
    </source>
</evidence>
<proteinExistence type="predicted"/>